<dbReference type="Pfam" id="PF00224">
    <property type="entry name" value="PK"/>
    <property type="match status" value="1"/>
</dbReference>
<dbReference type="OrthoDB" id="9812123at2"/>
<evidence type="ECO:0000256" key="12">
    <source>
        <dbReference type="NCBIfam" id="TIGR01064"/>
    </source>
</evidence>
<proteinExistence type="inferred from homology"/>
<dbReference type="SUPFAM" id="SSF50800">
    <property type="entry name" value="PK beta-barrel domain-like"/>
    <property type="match status" value="1"/>
</dbReference>
<dbReference type="InterPro" id="IPR015806">
    <property type="entry name" value="Pyrv_Knase_insert_dom_sf"/>
</dbReference>
<dbReference type="InterPro" id="IPR001697">
    <property type="entry name" value="Pyr_Knase"/>
</dbReference>
<dbReference type="NCBIfam" id="TIGR01064">
    <property type="entry name" value="pyruv_kin"/>
    <property type="match status" value="1"/>
</dbReference>
<evidence type="ECO:0000256" key="11">
    <source>
        <dbReference type="ARBA" id="ARBA00023317"/>
    </source>
</evidence>
<dbReference type="KEGG" id="pprf:DPRO_1583"/>
<evidence type="ECO:0000256" key="3">
    <source>
        <dbReference type="ARBA" id="ARBA00012142"/>
    </source>
</evidence>
<keyword evidence="4 13" id="KW-0808">Transferase</keyword>
<dbReference type="SUPFAM" id="SSF52935">
    <property type="entry name" value="PK C-terminal domain-like"/>
    <property type="match status" value="1"/>
</dbReference>
<dbReference type="GO" id="GO:0016301">
    <property type="term" value="F:kinase activity"/>
    <property type="evidence" value="ECO:0007669"/>
    <property type="project" value="UniProtKB-KW"/>
</dbReference>
<reference evidence="17" key="1">
    <citation type="submission" date="2017-09" db="EMBL/GenBank/DDBJ databases">
        <authorList>
            <person name="Regsiter A."/>
            <person name="William W."/>
        </authorList>
    </citation>
    <scope>NUCLEOTIDE SEQUENCE [LARGE SCALE GENOMIC DNA]</scope>
    <source>
        <strain evidence="17">500-1</strain>
    </source>
</reference>
<protein>
    <recommendedName>
        <fullName evidence="3 12">Pyruvate kinase</fullName>
        <ecNumber evidence="3 12">2.7.1.40</ecNumber>
    </recommendedName>
</protein>
<dbReference type="Gene3D" id="3.20.20.60">
    <property type="entry name" value="Phosphoenolpyruvate-binding domains"/>
    <property type="match status" value="1"/>
</dbReference>
<dbReference type="GO" id="GO:0030955">
    <property type="term" value="F:potassium ion binding"/>
    <property type="evidence" value="ECO:0007669"/>
    <property type="project" value="UniProtKB-UniRule"/>
</dbReference>
<dbReference type="SUPFAM" id="SSF51621">
    <property type="entry name" value="Phosphoenolpyruvate/pyruvate domain"/>
    <property type="match status" value="1"/>
</dbReference>
<keyword evidence="10 13" id="KW-0324">Glycolysis</keyword>
<evidence type="ECO:0000256" key="5">
    <source>
        <dbReference type="ARBA" id="ARBA00022723"/>
    </source>
</evidence>
<evidence type="ECO:0000256" key="4">
    <source>
        <dbReference type="ARBA" id="ARBA00022679"/>
    </source>
</evidence>
<dbReference type="Proteomes" id="UP000219215">
    <property type="component" value="Chromosome DPRO"/>
</dbReference>
<dbReference type="Gene3D" id="3.40.1380.20">
    <property type="entry name" value="Pyruvate kinase, C-terminal domain"/>
    <property type="match status" value="1"/>
</dbReference>
<keyword evidence="9 13" id="KW-0460">Magnesium</keyword>
<gene>
    <name evidence="16" type="primary">pykA</name>
    <name evidence="16" type="ORF">DPRO_1583</name>
</gene>
<evidence type="ECO:0000256" key="7">
    <source>
        <dbReference type="ARBA" id="ARBA00022777"/>
    </source>
</evidence>
<keyword evidence="17" id="KW-1185">Reference proteome</keyword>
<organism evidence="16 17">
    <name type="scientific">Pseudodesulfovibrio profundus</name>
    <dbReference type="NCBI Taxonomy" id="57320"/>
    <lineage>
        <taxon>Bacteria</taxon>
        <taxon>Pseudomonadati</taxon>
        <taxon>Thermodesulfobacteriota</taxon>
        <taxon>Desulfovibrionia</taxon>
        <taxon>Desulfovibrionales</taxon>
        <taxon>Desulfovibrionaceae</taxon>
    </lineage>
</organism>
<dbReference type="PRINTS" id="PR01050">
    <property type="entry name" value="PYRUVTKNASE"/>
</dbReference>
<dbReference type="InterPro" id="IPR015793">
    <property type="entry name" value="Pyrv_Knase_brl"/>
</dbReference>
<dbReference type="InterPro" id="IPR036918">
    <property type="entry name" value="Pyrv_Knase_C_sf"/>
</dbReference>
<dbReference type="InterPro" id="IPR015813">
    <property type="entry name" value="Pyrv/PenolPyrv_kinase-like_dom"/>
</dbReference>
<keyword evidence="7 13" id="KW-0418">Kinase</keyword>
<name>A0A2C8F8W1_9BACT</name>
<evidence type="ECO:0000256" key="8">
    <source>
        <dbReference type="ARBA" id="ARBA00022840"/>
    </source>
</evidence>
<keyword evidence="11 16" id="KW-0670">Pyruvate</keyword>
<evidence type="ECO:0000313" key="17">
    <source>
        <dbReference type="Proteomes" id="UP000219215"/>
    </source>
</evidence>
<dbReference type="RefSeq" id="WP_097011533.1">
    <property type="nucleotide sequence ID" value="NZ_LT907975.1"/>
</dbReference>
<keyword evidence="5" id="KW-0479">Metal-binding</keyword>
<feature type="domain" description="Pyruvate kinase C-terminal" evidence="15">
    <location>
        <begin position="360"/>
        <end position="473"/>
    </location>
</feature>
<dbReference type="EMBL" id="LT907975">
    <property type="protein sequence ID" value="SOB58481.1"/>
    <property type="molecule type" value="Genomic_DNA"/>
</dbReference>
<dbReference type="NCBIfam" id="NF004978">
    <property type="entry name" value="PRK06354.1"/>
    <property type="match status" value="1"/>
</dbReference>
<feature type="domain" description="Pyruvate kinase barrel" evidence="14">
    <location>
        <begin position="6"/>
        <end position="328"/>
    </location>
</feature>
<dbReference type="Gene3D" id="2.40.33.10">
    <property type="entry name" value="PK beta-barrel domain-like"/>
    <property type="match status" value="1"/>
</dbReference>
<evidence type="ECO:0000259" key="15">
    <source>
        <dbReference type="Pfam" id="PF02887"/>
    </source>
</evidence>
<evidence type="ECO:0000256" key="10">
    <source>
        <dbReference type="ARBA" id="ARBA00023152"/>
    </source>
</evidence>
<evidence type="ECO:0000256" key="6">
    <source>
        <dbReference type="ARBA" id="ARBA00022741"/>
    </source>
</evidence>
<dbReference type="NCBIfam" id="NF004491">
    <property type="entry name" value="PRK05826.1"/>
    <property type="match status" value="1"/>
</dbReference>
<evidence type="ECO:0000259" key="14">
    <source>
        <dbReference type="Pfam" id="PF00224"/>
    </source>
</evidence>
<evidence type="ECO:0000256" key="1">
    <source>
        <dbReference type="ARBA" id="ARBA00004997"/>
    </source>
</evidence>
<dbReference type="InterPro" id="IPR040442">
    <property type="entry name" value="Pyrv_kinase-like_dom_sf"/>
</dbReference>
<dbReference type="GO" id="GO:0000287">
    <property type="term" value="F:magnesium ion binding"/>
    <property type="evidence" value="ECO:0007669"/>
    <property type="project" value="UniProtKB-UniRule"/>
</dbReference>
<accession>A0A2C8F8W1</accession>
<dbReference type="InterPro" id="IPR015795">
    <property type="entry name" value="Pyrv_Knase_C"/>
</dbReference>
<comment type="catalytic activity">
    <reaction evidence="13">
        <text>pyruvate + ATP = phosphoenolpyruvate + ADP + H(+)</text>
        <dbReference type="Rhea" id="RHEA:18157"/>
        <dbReference type="ChEBI" id="CHEBI:15361"/>
        <dbReference type="ChEBI" id="CHEBI:15378"/>
        <dbReference type="ChEBI" id="CHEBI:30616"/>
        <dbReference type="ChEBI" id="CHEBI:58702"/>
        <dbReference type="ChEBI" id="CHEBI:456216"/>
        <dbReference type="EC" id="2.7.1.40"/>
    </reaction>
</comment>
<evidence type="ECO:0000313" key="16">
    <source>
        <dbReference type="EMBL" id="SOB58481.1"/>
    </source>
</evidence>
<dbReference type="InterPro" id="IPR011037">
    <property type="entry name" value="Pyrv_Knase-like_insert_dom_sf"/>
</dbReference>
<dbReference type="GO" id="GO:0004743">
    <property type="term" value="F:pyruvate kinase activity"/>
    <property type="evidence" value="ECO:0007669"/>
    <property type="project" value="UniProtKB-UniRule"/>
</dbReference>
<comment type="pathway">
    <text evidence="1 13">Carbohydrate degradation; glycolysis; pyruvate from D-glyceraldehyde 3-phosphate: step 5/5.</text>
</comment>
<dbReference type="UniPathway" id="UPA00109">
    <property type="reaction ID" value="UER00188"/>
</dbReference>
<dbReference type="GO" id="GO:0005524">
    <property type="term" value="F:ATP binding"/>
    <property type="evidence" value="ECO:0007669"/>
    <property type="project" value="UniProtKB-KW"/>
</dbReference>
<sequence length="486" mass="52166">MEQRLRRTKIVATLGPATDNEDALRDLIRQGVDVVRLNFSHGNSADHVKLAALVRRIANEQGRTVGILADLQGPKIRIGGFREESITLEEGDSFIIDPDTALHEGSVERVGITYSALSDDVDPESILLLDDGKCILEVDHVVDGAVHCTVVTGGVLSSGKGVNLLSGGLSAGALTEKDRMDMRAVAEMDADFLALSFVRNAADVDECRELMAALGWHGFILSKIERAEALEHVETIVQLSDGIMIARGDLGVEIGDAKLPGVQKSLIKRARSLNRIVVTATQMMDSMILSPVPTRAEVFDVANAVLDGTDAVMLSAESAVGKYPAEAVSAMGKICLEAERQEVAIRSRHRLDSRFTHIDESIAMSAMYAANHLDTAAIGAFTDSGGTALWMSRISSGIPIFALSKIEKTRRRVSLYRGVYPVDFNPETVCASQQHSAAAAELVRLGAAQVGDLVITTSGDTAGEKGGTNSMRICRIEQPTEIHPEE</sequence>
<comment type="similarity">
    <text evidence="2 13">Belongs to the pyruvate kinase family.</text>
</comment>
<dbReference type="Pfam" id="PF02887">
    <property type="entry name" value="PK_C"/>
    <property type="match status" value="1"/>
</dbReference>
<dbReference type="PANTHER" id="PTHR11817">
    <property type="entry name" value="PYRUVATE KINASE"/>
    <property type="match status" value="1"/>
</dbReference>
<dbReference type="AlphaFoldDB" id="A0A2C8F8W1"/>
<dbReference type="EC" id="2.7.1.40" evidence="3 12"/>
<evidence type="ECO:0000256" key="9">
    <source>
        <dbReference type="ARBA" id="ARBA00022842"/>
    </source>
</evidence>
<evidence type="ECO:0000256" key="13">
    <source>
        <dbReference type="RuleBase" id="RU000504"/>
    </source>
</evidence>
<dbReference type="FunFam" id="2.40.33.10:FF:000001">
    <property type="entry name" value="Pyruvate kinase"/>
    <property type="match status" value="1"/>
</dbReference>
<keyword evidence="6" id="KW-0547">Nucleotide-binding</keyword>
<evidence type="ECO:0000256" key="2">
    <source>
        <dbReference type="ARBA" id="ARBA00008663"/>
    </source>
</evidence>
<keyword evidence="8" id="KW-0067">ATP-binding</keyword>